<evidence type="ECO:0000256" key="4">
    <source>
        <dbReference type="ARBA" id="ARBA00041448"/>
    </source>
</evidence>
<keyword evidence="1" id="KW-0436">Ligase</keyword>
<evidence type="ECO:0000256" key="6">
    <source>
        <dbReference type="SAM" id="MobiDB-lite"/>
    </source>
</evidence>
<feature type="region of interest" description="Disordered" evidence="6">
    <location>
        <begin position="19"/>
        <end position="49"/>
    </location>
</feature>
<dbReference type="AlphaFoldDB" id="A0A2J7ZRL0"/>
<dbReference type="PANTHER" id="PTHR12241:SF145">
    <property type="entry name" value="TUBULIN POLYGLUTAMYLASE TTLL5"/>
    <property type="match status" value="1"/>
</dbReference>
<feature type="compositionally biased region" description="Low complexity" evidence="6">
    <location>
        <begin position="183"/>
        <end position="210"/>
    </location>
</feature>
<evidence type="ECO:0000313" key="7">
    <source>
        <dbReference type="EMBL" id="PNH02903.1"/>
    </source>
</evidence>
<dbReference type="GO" id="GO:0070740">
    <property type="term" value="F:tubulin-glutamic acid ligase activity"/>
    <property type="evidence" value="ECO:0007669"/>
    <property type="project" value="TreeGrafter"/>
</dbReference>
<dbReference type="OrthoDB" id="202825at2759"/>
<accession>A0A2J7ZRL0</accession>
<dbReference type="GO" id="GO:0036064">
    <property type="term" value="C:ciliary basal body"/>
    <property type="evidence" value="ECO:0007669"/>
    <property type="project" value="TreeGrafter"/>
</dbReference>
<keyword evidence="8" id="KW-1185">Reference proteome</keyword>
<dbReference type="SUPFAM" id="SSF56059">
    <property type="entry name" value="Glutathione synthetase ATP-binding domain-like"/>
    <property type="match status" value="1"/>
</dbReference>
<keyword evidence="2" id="KW-0547">Nucleotide-binding</keyword>
<evidence type="ECO:0000256" key="1">
    <source>
        <dbReference type="ARBA" id="ARBA00022598"/>
    </source>
</evidence>
<dbReference type="Proteomes" id="UP000236333">
    <property type="component" value="Unassembled WGS sequence"/>
</dbReference>
<dbReference type="GO" id="GO:0000226">
    <property type="term" value="P:microtubule cytoskeleton organization"/>
    <property type="evidence" value="ECO:0007669"/>
    <property type="project" value="TreeGrafter"/>
</dbReference>
<dbReference type="InterPro" id="IPR004344">
    <property type="entry name" value="TTL/TTLL_fam"/>
</dbReference>
<dbReference type="PANTHER" id="PTHR12241">
    <property type="entry name" value="TUBULIN POLYGLUTAMYLASE"/>
    <property type="match status" value="1"/>
</dbReference>
<proteinExistence type="predicted"/>
<evidence type="ECO:0000256" key="3">
    <source>
        <dbReference type="ARBA" id="ARBA00022840"/>
    </source>
</evidence>
<name>A0A2J7ZRL0_9CHLO</name>
<organism evidence="7 8">
    <name type="scientific">Tetrabaena socialis</name>
    <dbReference type="NCBI Taxonomy" id="47790"/>
    <lineage>
        <taxon>Eukaryota</taxon>
        <taxon>Viridiplantae</taxon>
        <taxon>Chlorophyta</taxon>
        <taxon>core chlorophytes</taxon>
        <taxon>Chlorophyceae</taxon>
        <taxon>CS clade</taxon>
        <taxon>Chlamydomonadales</taxon>
        <taxon>Tetrabaenaceae</taxon>
        <taxon>Tetrabaena</taxon>
    </lineage>
</organism>
<gene>
    <name evidence="7" type="ORF">TSOC_011076</name>
</gene>
<reference evidence="7 8" key="1">
    <citation type="journal article" date="2017" name="Mol. Biol. Evol.">
        <title>The 4-celled Tetrabaena socialis nuclear genome reveals the essential components for genetic control of cell number at the origin of multicellularity in the volvocine lineage.</title>
        <authorList>
            <person name="Featherston J."/>
            <person name="Arakaki Y."/>
            <person name="Hanschen E.R."/>
            <person name="Ferris P.J."/>
            <person name="Michod R.E."/>
            <person name="Olson B.J.S.C."/>
            <person name="Nozaki H."/>
            <person name="Durand P.M."/>
        </authorList>
    </citation>
    <scope>NUCLEOTIDE SEQUENCE [LARGE SCALE GENOMIC DNA]</scope>
    <source>
        <strain evidence="7 8">NIES-571</strain>
    </source>
</reference>
<comment type="caution">
    <text evidence="7">The sequence shown here is derived from an EMBL/GenBank/DDBJ whole genome shotgun (WGS) entry which is preliminary data.</text>
</comment>
<comment type="catalytic activity">
    <reaction evidence="5">
        <text>L-glutamyl-[protein] + L-glutamate + ATP = gamma-L-glutamyl-L-glutamyl-[protein] + ADP + phosphate + H(+)</text>
        <dbReference type="Rhea" id="RHEA:60144"/>
        <dbReference type="Rhea" id="RHEA-COMP:10208"/>
        <dbReference type="Rhea" id="RHEA-COMP:15517"/>
        <dbReference type="ChEBI" id="CHEBI:15378"/>
        <dbReference type="ChEBI" id="CHEBI:29973"/>
        <dbReference type="ChEBI" id="CHEBI:29985"/>
        <dbReference type="ChEBI" id="CHEBI:30616"/>
        <dbReference type="ChEBI" id="CHEBI:43474"/>
        <dbReference type="ChEBI" id="CHEBI:143622"/>
        <dbReference type="ChEBI" id="CHEBI:456216"/>
    </reaction>
    <physiologicalReaction direction="left-to-right" evidence="5">
        <dbReference type="Rhea" id="RHEA:60145"/>
    </physiologicalReaction>
</comment>
<protein>
    <recommendedName>
        <fullName evidence="4">Tubulin--tyrosine ligase-like protein 5</fullName>
    </recommendedName>
</protein>
<dbReference type="GO" id="GO:0015631">
    <property type="term" value="F:tubulin binding"/>
    <property type="evidence" value="ECO:0007669"/>
    <property type="project" value="TreeGrafter"/>
</dbReference>
<dbReference type="GO" id="GO:0005524">
    <property type="term" value="F:ATP binding"/>
    <property type="evidence" value="ECO:0007669"/>
    <property type="project" value="UniProtKB-KW"/>
</dbReference>
<dbReference type="Gene3D" id="3.30.470.20">
    <property type="entry name" value="ATP-grasp fold, B domain"/>
    <property type="match status" value="1"/>
</dbReference>
<keyword evidence="3" id="KW-0067">ATP-binding</keyword>
<dbReference type="Pfam" id="PF03133">
    <property type="entry name" value="TTL"/>
    <property type="match status" value="2"/>
</dbReference>
<sequence length="477" mass="49861">MPGMLISIARIAHHGVARTNISAGDRRSESRHAHRPGAATECAAAPPPREYGSSAASVRVFSEAGGVRTGGPGRQECATQWLTERGLAGGGGALGSGHMREWEVLWTKSTYAIAAARAMRPGQLVGRKGGGRGEKPSPMAASYCAEGARRGAVSVPIGVSVVHSPARKGLSLLPAEEALRYARQQTQQQQQGQQQEQQQEEGGSSSSSSRRLQLQVAQQYVANPLLLEGRKSHLRLWLLVTAHSPMRAYLHRRGLVLFSSELYDPAAAATAATAAAAAAGGKGAAAAVAAAAAAGGPGAIGAAAPAAASEVPASHITNFARNSNTMVWSLEQLATHLGGPAYQQLWAALTAACARALAAAAPSLAEAHRWLRPSVQEYGFQLLGADFLLDERLRPWLLEFNSAPSTMVVHECQATRAVIHQQKHGMLADSWRLVRHRVYGEAERGAGRGRGASASRGGGGVAAEQAAASACDYVQLM</sequence>
<feature type="region of interest" description="Disordered" evidence="6">
    <location>
        <begin position="182"/>
        <end position="210"/>
    </location>
</feature>
<evidence type="ECO:0000256" key="5">
    <source>
        <dbReference type="ARBA" id="ARBA00049274"/>
    </source>
</evidence>
<evidence type="ECO:0000313" key="8">
    <source>
        <dbReference type="Proteomes" id="UP000236333"/>
    </source>
</evidence>
<evidence type="ECO:0000256" key="2">
    <source>
        <dbReference type="ARBA" id="ARBA00022741"/>
    </source>
</evidence>
<dbReference type="PROSITE" id="PS51221">
    <property type="entry name" value="TTL"/>
    <property type="match status" value="1"/>
</dbReference>
<dbReference type="EMBL" id="PGGS01000578">
    <property type="protein sequence ID" value="PNH02903.1"/>
    <property type="molecule type" value="Genomic_DNA"/>
</dbReference>